<reference evidence="1 2" key="1">
    <citation type="submission" date="2014-07" db="EMBL/GenBank/DDBJ databases">
        <title>Genomic and transcriptomic analysis on Apis cerana provide comprehensive insights into honey bee biology.</title>
        <authorList>
            <person name="Diao Q."/>
            <person name="Sun L."/>
            <person name="Zheng H."/>
            <person name="Zheng H."/>
            <person name="Xu S."/>
            <person name="Wang S."/>
            <person name="Zeng Z."/>
            <person name="Hu F."/>
            <person name="Su S."/>
            <person name="Wu J."/>
        </authorList>
    </citation>
    <scope>NUCLEOTIDE SEQUENCE [LARGE SCALE GENOMIC DNA]</scope>
    <source>
        <tissue evidence="1">Pupae without intestine</tissue>
    </source>
</reference>
<organism evidence="1 2">
    <name type="scientific">Apis cerana cerana</name>
    <name type="common">Oriental honeybee</name>
    <dbReference type="NCBI Taxonomy" id="94128"/>
    <lineage>
        <taxon>Eukaryota</taxon>
        <taxon>Metazoa</taxon>
        <taxon>Ecdysozoa</taxon>
        <taxon>Arthropoda</taxon>
        <taxon>Hexapoda</taxon>
        <taxon>Insecta</taxon>
        <taxon>Pterygota</taxon>
        <taxon>Neoptera</taxon>
        <taxon>Endopterygota</taxon>
        <taxon>Hymenoptera</taxon>
        <taxon>Apocrita</taxon>
        <taxon>Aculeata</taxon>
        <taxon>Apoidea</taxon>
        <taxon>Anthophila</taxon>
        <taxon>Apidae</taxon>
        <taxon>Apis</taxon>
    </lineage>
</organism>
<protein>
    <submittedName>
        <fullName evidence="1">Uncharacterized protein</fullName>
    </submittedName>
</protein>
<dbReference type="AlphaFoldDB" id="A0A2A3E3Q6"/>
<sequence>MINDIVKQLPFVRHSQKKIVGIRIEDYTNHKVHYFQETDLQFTIPGSKRIIQPEIYVTIIVHTPFFINPAQQVLIQGWLVTVDNIKQLTNFIENQLHILEEKVAGVTSVAIQQLENIKAESERLVGGLFEENSTCLNKNNNIFTANTSIISPESSFINMLRYGMLALTLLPEHSCALRDILGIIY</sequence>
<dbReference type="PANTHER" id="PTHR14918">
    <property type="entry name" value="KICSTOR COMPLEX PROTEIN SZT2"/>
    <property type="match status" value="1"/>
</dbReference>
<keyword evidence="2" id="KW-1185">Reference proteome</keyword>
<name>A0A2A3E3Q6_APICC</name>
<evidence type="ECO:0000313" key="2">
    <source>
        <dbReference type="Proteomes" id="UP000242457"/>
    </source>
</evidence>
<dbReference type="EMBL" id="KZ288433">
    <property type="protein sequence ID" value="PBC25779.1"/>
    <property type="molecule type" value="Genomic_DNA"/>
</dbReference>
<dbReference type="STRING" id="94128.A0A2A3E3Q6"/>
<dbReference type="PANTHER" id="PTHR14918:SF3">
    <property type="entry name" value="KICSTOR COMPLEX PROTEIN SZT2"/>
    <property type="match status" value="1"/>
</dbReference>
<dbReference type="InterPro" id="IPR033228">
    <property type="entry name" value="SZT2"/>
</dbReference>
<dbReference type="GO" id="GO:0005777">
    <property type="term" value="C:peroxisome"/>
    <property type="evidence" value="ECO:0007669"/>
    <property type="project" value="InterPro"/>
</dbReference>
<accession>A0A2A3E3Q6</accession>
<evidence type="ECO:0000313" key="1">
    <source>
        <dbReference type="EMBL" id="PBC25779.1"/>
    </source>
</evidence>
<dbReference type="OrthoDB" id="43547at2759"/>
<gene>
    <name evidence="1" type="ORF">APICC_08059</name>
</gene>
<dbReference type="Proteomes" id="UP000242457">
    <property type="component" value="Unassembled WGS sequence"/>
</dbReference>
<proteinExistence type="predicted"/>